<keyword evidence="2 4" id="KW-0812">Transmembrane</keyword>
<dbReference type="Pfam" id="PF00153">
    <property type="entry name" value="Mito_carr"/>
    <property type="match status" value="1"/>
</dbReference>
<keyword evidence="5" id="KW-0813">Transport</keyword>
<keyword evidence="3 4" id="KW-0472">Membrane</keyword>
<reference evidence="6" key="1">
    <citation type="journal article" date="2022" name="Plant J.">
        <title>Strategies of tolerance reflected in two North American maple genomes.</title>
        <authorList>
            <person name="McEvoy S.L."/>
            <person name="Sezen U.U."/>
            <person name="Trouern-Trend A."/>
            <person name="McMahon S.M."/>
            <person name="Schaberg P.G."/>
            <person name="Yang J."/>
            <person name="Wegrzyn J.L."/>
            <person name="Swenson N.G."/>
        </authorList>
    </citation>
    <scope>NUCLEOTIDE SEQUENCE</scope>
    <source>
        <strain evidence="6">91603</strain>
    </source>
</reference>
<gene>
    <name evidence="6" type="ORF">LWI28_002325</name>
</gene>
<dbReference type="Pfam" id="PF04578">
    <property type="entry name" value="DUF594"/>
    <property type="match status" value="1"/>
</dbReference>
<comment type="subcellular location">
    <subcellularLocation>
        <location evidence="1">Membrane</location>
        <topology evidence="1">Multi-pass membrane protein</topology>
    </subcellularLocation>
</comment>
<dbReference type="GO" id="GO:0016020">
    <property type="term" value="C:membrane"/>
    <property type="evidence" value="ECO:0007669"/>
    <property type="project" value="UniProtKB-SubCell"/>
</dbReference>
<evidence type="ECO:0000313" key="7">
    <source>
        <dbReference type="Proteomes" id="UP001064489"/>
    </source>
</evidence>
<dbReference type="Gene3D" id="1.50.40.10">
    <property type="entry name" value="Mitochondrial carrier domain"/>
    <property type="match status" value="1"/>
</dbReference>
<feature type="repeat" description="Solcar" evidence="4">
    <location>
        <begin position="25"/>
        <end position="114"/>
    </location>
</feature>
<sequence>MAALEVTNSEVGGLAVRLGCSEVMATVAANAVGWLSAAVVAQLVWTPVDVVSQRLMVCNVNDPNCRYVNGIDACKKIVRNDGVRGLYRGGHCRVIAVAMAPAGLDGGPRLSSGESIYEEFEFELSIIVWHIATEVWYYLDQQKFQTDFRQKCRMIKRVSRYIMYLLVERPFMLSVEDITDRFSFKYIWKISGKERIQLPSRADKISSNKAEACKRLLENYPHISYDNREELVIYFAMKLVRKVNHKSQTLEDKWEVIKYQWMEMLGYAARKCKGYEHAQQLRYGGELLTHVWLLLCHFGLTDHYTIERYDEIESDEEE</sequence>
<dbReference type="EMBL" id="JAJSOW010000106">
    <property type="protein sequence ID" value="KAI9159833.1"/>
    <property type="molecule type" value="Genomic_DNA"/>
</dbReference>
<dbReference type="AlphaFoldDB" id="A0AAD5IBR0"/>
<accession>A0AAD5IBR0</accession>
<keyword evidence="7" id="KW-1185">Reference proteome</keyword>
<dbReference type="SUPFAM" id="SSF103506">
    <property type="entry name" value="Mitochondrial carrier"/>
    <property type="match status" value="1"/>
</dbReference>
<comment type="similarity">
    <text evidence="5">Belongs to the mitochondrial carrier (TC 2.A.29) family.</text>
</comment>
<evidence type="ECO:0000256" key="4">
    <source>
        <dbReference type="PROSITE-ProRule" id="PRU00282"/>
    </source>
</evidence>
<name>A0AAD5IBR0_ACENE</name>
<protein>
    <submittedName>
        <fullName evidence="6">Uncharacterized protein</fullName>
    </submittedName>
</protein>
<comment type="caution">
    <text evidence="6">The sequence shown here is derived from an EMBL/GenBank/DDBJ whole genome shotgun (WGS) entry which is preliminary data.</text>
</comment>
<reference evidence="6" key="2">
    <citation type="submission" date="2023-02" db="EMBL/GenBank/DDBJ databases">
        <authorList>
            <person name="Swenson N.G."/>
            <person name="Wegrzyn J.L."/>
            <person name="Mcevoy S.L."/>
        </authorList>
    </citation>
    <scope>NUCLEOTIDE SEQUENCE</scope>
    <source>
        <strain evidence="6">91603</strain>
        <tissue evidence="6">Leaf</tissue>
    </source>
</reference>
<dbReference type="Proteomes" id="UP001064489">
    <property type="component" value="Chromosome 2"/>
</dbReference>
<evidence type="ECO:0000313" key="6">
    <source>
        <dbReference type="EMBL" id="KAI9159833.1"/>
    </source>
</evidence>
<dbReference type="InterPro" id="IPR018108">
    <property type="entry name" value="MCP_transmembrane"/>
</dbReference>
<evidence type="ECO:0000256" key="2">
    <source>
        <dbReference type="ARBA" id="ARBA00022692"/>
    </source>
</evidence>
<evidence type="ECO:0000256" key="5">
    <source>
        <dbReference type="RuleBase" id="RU000488"/>
    </source>
</evidence>
<evidence type="ECO:0000256" key="1">
    <source>
        <dbReference type="ARBA" id="ARBA00004141"/>
    </source>
</evidence>
<dbReference type="InterPro" id="IPR023395">
    <property type="entry name" value="MCP_dom_sf"/>
</dbReference>
<evidence type="ECO:0000256" key="3">
    <source>
        <dbReference type="ARBA" id="ARBA00023136"/>
    </source>
</evidence>
<dbReference type="InterPro" id="IPR007658">
    <property type="entry name" value="DUF594"/>
</dbReference>
<proteinExistence type="inferred from homology"/>
<organism evidence="6 7">
    <name type="scientific">Acer negundo</name>
    <name type="common">Box elder</name>
    <dbReference type="NCBI Taxonomy" id="4023"/>
    <lineage>
        <taxon>Eukaryota</taxon>
        <taxon>Viridiplantae</taxon>
        <taxon>Streptophyta</taxon>
        <taxon>Embryophyta</taxon>
        <taxon>Tracheophyta</taxon>
        <taxon>Spermatophyta</taxon>
        <taxon>Magnoliopsida</taxon>
        <taxon>eudicotyledons</taxon>
        <taxon>Gunneridae</taxon>
        <taxon>Pentapetalae</taxon>
        <taxon>rosids</taxon>
        <taxon>malvids</taxon>
        <taxon>Sapindales</taxon>
        <taxon>Sapindaceae</taxon>
        <taxon>Hippocastanoideae</taxon>
        <taxon>Acereae</taxon>
        <taxon>Acer</taxon>
    </lineage>
</organism>
<dbReference type="PROSITE" id="PS50920">
    <property type="entry name" value="SOLCAR"/>
    <property type="match status" value="1"/>
</dbReference>
<dbReference type="PANTHER" id="PTHR31325">
    <property type="entry name" value="OS01G0798800 PROTEIN-RELATED"/>
    <property type="match status" value="1"/>
</dbReference>